<feature type="region of interest" description="Disordered" evidence="1">
    <location>
        <begin position="24"/>
        <end position="63"/>
    </location>
</feature>
<gene>
    <name evidence="2" type="ORF">HJ583_013900</name>
</gene>
<accession>A0ABX2IJS5</accession>
<dbReference type="RefSeq" id="WP_170022464.1">
    <property type="nucleotide sequence ID" value="NZ_JABCSC020000003.1"/>
</dbReference>
<name>A0ABX2IJS5_9RHOO</name>
<comment type="caution">
    <text evidence="2">The sequence shown here is derived from an EMBL/GenBank/DDBJ whole genome shotgun (WGS) entry which is preliminary data.</text>
</comment>
<protein>
    <submittedName>
        <fullName evidence="2">Uncharacterized protein</fullName>
    </submittedName>
</protein>
<dbReference type="EMBL" id="JABCSC020000003">
    <property type="protein sequence ID" value="NSL56128.1"/>
    <property type="molecule type" value="Genomic_DNA"/>
</dbReference>
<evidence type="ECO:0000313" key="2">
    <source>
        <dbReference type="EMBL" id="NSL56128.1"/>
    </source>
</evidence>
<sequence>MAKIDKIVSVPQVIGDFGQDDAFATESNPEGLRYGEAPHAPGCLPHPPKTVVLPPEHGEISIG</sequence>
<dbReference type="Proteomes" id="UP000778523">
    <property type="component" value="Unassembled WGS sequence"/>
</dbReference>
<proteinExistence type="predicted"/>
<evidence type="ECO:0000256" key="1">
    <source>
        <dbReference type="SAM" id="MobiDB-lite"/>
    </source>
</evidence>
<keyword evidence="3" id="KW-1185">Reference proteome</keyword>
<evidence type="ECO:0000313" key="3">
    <source>
        <dbReference type="Proteomes" id="UP000778523"/>
    </source>
</evidence>
<reference evidence="2 3" key="1">
    <citation type="submission" date="2020-06" db="EMBL/GenBank/DDBJ databases">
        <title>Draft genome of Uliginosibacterium sp. IMCC34675.</title>
        <authorList>
            <person name="Song J."/>
        </authorList>
    </citation>
    <scope>NUCLEOTIDE SEQUENCE [LARGE SCALE GENOMIC DNA]</scope>
    <source>
        <strain evidence="2 3">IMCC34675</strain>
    </source>
</reference>
<organism evidence="2 3">
    <name type="scientific">Uliginosibacterium aquaticum</name>
    <dbReference type="NCBI Taxonomy" id="2731212"/>
    <lineage>
        <taxon>Bacteria</taxon>
        <taxon>Pseudomonadati</taxon>
        <taxon>Pseudomonadota</taxon>
        <taxon>Betaproteobacteria</taxon>
        <taxon>Rhodocyclales</taxon>
        <taxon>Zoogloeaceae</taxon>
        <taxon>Uliginosibacterium</taxon>
    </lineage>
</organism>